<reference evidence="1" key="1">
    <citation type="submission" date="2023-04" db="EMBL/GenBank/DDBJ databases">
        <title>Draft Genome sequencing of Naganishia species isolated from polar environments using Oxford Nanopore Technology.</title>
        <authorList>
            <person name="Leo P."/>
            <person name="Venkateswaran K."/>
        </authorList>
    </citation>
    <scope>NUCLEOTIDE SEQUENCE</scope>
    <source>
        <strain evidence="1">DBVPG 5303</strain>
    </source>
</reference>
<sequence length="986" mass="106781">MSTTNNESTSTEGPVCVDCLPEPGSSAPPSNAEPAQTAASKLGQVSSKQEEDIEDPSTFKPLDLAIGPAVTIEYCDGCRWAPRASWTATELFLTFPSPAITSITLTPAVEHPGRFRVWLKLPSEAAARLMWDRKVEGGFPELKVLKQRIRNAIQPKQSLGHSDKMGTATNTLKVFMNSPPSLVFLEPVDTCVVMRFKISTHPPLTLAKAWFPLPTPIDEANRPPTSSESSQTVCDLKHHLSASFPTVKAYGFSTEEIVLEVDGFELLDDSRLVDLGLTASDIIDVKIKQGVVRADTNEDVPGQQSGKKRKTSTGEAARVVDTPVATKKQLRKLDKRRKTAEKKSAKIEEKERRKGEKEKRKKETGKSKDRISAQQQQQPSTNSKETSPQKSVQAASSVASKAPTLPIPSARPQPQACSKRKHGDVVVETDSSDSDSESESTSSSSLASSSSSTSSSSSSSSESSSTSSSSSSSSSDDEVIVIKSNPLSQRPAQPPTSATKPSQTKPSASVAEKFPVLLEPKQNGNPPVPPGQGSEKTRERNLRRKLLRQAVRQKSQPSQNQTGSPSSTPTSTIPKEAPTALTGTTSDAVQLLPIPKSTANRNKNKTYMKGMEGVSGKRTVFDQEKQLEDEGDGYVADVSMSAPEHSTTPSKPLNKSTVPSSNQRASERASVDTLLERVKSLVSTSTPVTPINTRTVQPPVSAHSTAFQDPTSKPNRPHSSTRPRFTAPSSLDTLPPNMFVTSVYFPWPHGRKQGKVKDSRRAGEAEGQPEQEAFDTSSAHNQLEEEADSLGADNTAQEPEAGSTVTHLATALPALGKGFNHQTEREKKRRAYLLGREYVPPADNDNEGEDGVEEELVDAQMSGLGSQAPEEAVAALADLETFWFRADTAWDELGVITMENLDQLKEGSLLAWKALEMDFTTFTPEIKVKLGKIQVVKTSSSEESTDRLYQVHVLRRSDADEADDDLEENLAVDTAAMTAGDYRLLN</sequence>
<dbReference type="Proteomes" id="UP001234202">
    <property type="component" value="Unassembled WGS sequence"/>
</dbReference>
<organism evidence="1 2">
    <name type="scientific">Naganishia onofrii</name>
    <dbReference type="NCBI Taxonomy" id="1851511"/>
    <lineage>
        <taxon>Eukaryota</taxon>
        <taxon>Fungi</taxon>
        <taxon>Dikarya</taxon>
        <taxon>Basidiomycota</taxon>
        <taxon>Agaricomycotina</taxon>
        <taxon>Tremellomycetes</taxon>
        <taxon>Filobasidiales</taxon>
        <taxon>Filobasidiaceae</taxon>
        <taxon>Naganishia</taxon>
    </lineage>
</organism>
<evidence type="ECO:0000313" key="2">
    <source>
        <dbReference type="Proteomes" id="UP001234202"/>
    </source>
</evidence>
<keyword evidence="2" id="KW-1185">Reference proteome</keyword>
<comment type="caution">
    <text evidence="1">The sequence shown here is derived from an EMBL/GenBank/DDBJ whole genome shotgun (WGS) entry which is preliminary data.</text>
</comment>
<evidence type="ECO:0000313" key="1">
    <source>
        <dbReference type="EMBL" id="KAJ9127459.1"/>
    </source>
</evidence>
<dbReference type="EMBL" id="JASBWV010000002">
    <property type="protein sequence ID" value="KAJ9127459.1"/>
    <property type="molecule type" value="Genomic_DNA"/>
</dbReference>
<gene>
    <name evidence="1" type="ORF">QFC24_000867</name>
</gene>
<name>A0ACC2XVE6_9TREE</name>
<proteinExistence type="predicted"/>
<protein>
    <submittedName>
        <fullName evidence="1">Uncharacterized protein</fullName>
    </submittedName>
</protein>
<accession>A0ACC2XVE6</accession>